<dbReference type="SUPFAM" id="SSF49265">
    <property type="entry name" value="Fibronectin type III"/>
    <property type="match status" value="1"/>
</dbReference>
<evidence type="ECO:0000256" key="2">
    <source>
        <dbReference type="SAM" id="MobiDB-lite"/>
    </source>
</evidence>
<dbReference type="PANTHER" id="PTHR23160:SF3">
    <property type="entry name" value="SYNAPTONEMAL COMPLEX PROTEIN 1-RELATED"/>
    <property type="match status" value="1"/>
</dbReference>
<feature type="compositionally biased region" description="Polar residues" evidence="2">
    <location>
        <begin position="808"/>
        <end position="817"/>
    </location>
</feature>
<proteinExistence type="predicted"/>
<feature type="compositionally biased region" description="Polar residues" evidence="2">
    <location>
        <begin position="1114"/>
        <end position="1124"/>
    </location>
</feature>
<dbReference type="PROSITE" id="PS50853">
    <property type="entry name" value="FN3"/>
    <property type="match status" value="1"/>
</dbReference>
<keyword evidence="5" id="KW-1185">Reference proteome</keyword>
<feature type="compositionally biased region" description="Pro residues" evidence="2">
    <location>
        <begin position="925"/>
        <end position="934"/>
    </location>
</feature>
<dbReference type="OrthoDB" id="5572782at2759"/>
<reference evidence="4" key="1">
    <citation type="journal article" date="2020" name="Stud. Mycol.">
        <title>101 Dothideomycetes genomes: a test case for predicting lifestyles and emergence of pathogens.</title>
        <authorList>
            <person name="Haridas S."/>
            <person name="Albert R."/>
            <person name="Binder M."/>
            <person name="Bloem J."/>
            <person name="Labutti K."/>
            <person name="Salamov A."/>
            <person name="Andreopoulos B."/>
            <person name="Baker S."/>
            <person name="Barry K."/>
            <person name="Bills G."/>
            <person name="Bluhm B."/>
            <person name="Cannon C."/>
            <person name="Castanera R."/>
            <person name="Culley D."/>
            <person name="Daum C."/>
            <person name="Ezra D."/>
            <person name="Gonzalez J."/>
            <person name="Henrissat B."/>
            <person name="Kuo A."/>
            <person name="Liang C."/>
            <person name="Lipzen A."/>
            <person name="Lutzoni F."/>
            <person name="Magnuson J."/>
            <person name="Mondo S."/>
            <person name="Nolan M."/>
            <person name="Ohm R."/>
            <person name="Pangilinan J."/>
            <person name="Park H.-J."/>
            <person name="Ramirez L."/>
            <person name="Alfaro M."/>
            <person name="Sun H."/>
            <person name="Tritt A."/>
            <person name="Yoshinaga Y."/>
            <person name="Zwiers L.-H."/>
            <person name="Turgeon B."/>
            <person name="Goodwin S."/>
            <person name="Spatafora J."/>
            <person name="Crous P."/>
            <person name="Grigoriev I."/>
        </authorList>
    </citation>
    <scope>NUCLEOTIDE SEQUENCE</scope>
    <source>
        <strain evidence="4">CBS 161.51</strain>
    </source>
</reference>
<dbReference type="SMART" id="SM00060">
    <property type="entry name" value="FN3"/>
    <property type="match status" value="1"/>
</dbReference>
<feature type="region of interest" description="Disordered" evidence="2">
    <location>
        <begin position="881"/>
        <end position="937"/>
    </location>
</feature>
<dbReference type="InterPro" id="IPR036116">
    <property type="entry name" value="FN3_sf"/>
</dbReference>
<feature type="domain" description="Fibronectin type-III" evidence="3">
    <location>
        <begin position="78"/>
        <end position="166"/>
    </location>
</feature>
<dbReference type="GO" id="GO:0007131">
    <property type="term" value="P:reciprocal meiotic recombination"/>
    <property type="evidence" value="ECO:0007669"/>
    <property type="project" value="TreeGrafter"/>
</dbReference>
<dbReference type="PANTHER" id="PTHR23160">
    <property type="entry name" value="SYNAPTONEMAL COMPLEX PROTEIN-RELATED"/>
    <property type="match status" value="1"/>
</dbReference>
<feature type="compositionally biased region" description="Polar residues" evidence="2">
    <location>
        <begin position="763"/>
        <end position="775"/>
    </location>
</feature>
<accession>A0A6A5SSF1</accession>
<feature type="region of interest" description="Disordered" evidence="2">
    <location>
        <begin position="577"/>
        <end position="791"/>
    </location>
</feature>
<feature type="compositionally biased region" description="Polar residues" evidence="2">
    <location>
        <begin position="893"/>
        <end position="913"/>
    </location>
</feature>
<dbReference type="InterPro" id="IPR013783">
    <property type="entry name" value="Ig-like_fold"/>
</dbReference>
<dbReference type="InterPro" id="IPR003961">
    <property type="entry name" value="FN3_dom"/>
</dbReference>
<keyword evidence="1" id="KW-0175">Coiled coil</keyword>
<feature type="compositionally biased region" description="Polar residues" evidence="2">
    <location>
        <begin position="636"/>
        <end position="677"/>
    </location>
</feature>
<feature type="region of interest" description="Disordered" evidence="2">
    <location>
        <begin position="213"/>
        <end position="253"/>
    </location>
</feature>
<evidence type="ECO:0000313" key="5">
    <source>
        <dbReference type="Proteomes" id="UP000800038"/>
    </source>
</evidence>
<dbReference type="CDD" id="cd00063">
    <property type="entry name" value="FN3"/>
    <property type="match status" value="1"/>
</dbReference>
<dbReference type="Proteomes" id="UP000800038">
    <property type="component" value="Unassembled WGS sequence"/>
</dbReference>
<feature type="region of interest" description="Disordered" evidence="2">
    <location>
        <begin position="952"/>
        <end position="1075"/>
    </location>
</feature>
<evidence type="ECO:0000256" key="1">
    <source>
        <dbReference type="ARBA" id="ARBA00023054"/>
    </source>
</evidence>
<feature type="region of interest" description="Disordered" evidence="2">
    <location>
        <begin position="1089"/>
        <end position="1170"/>
    </location>
</feature>
<dbReference type="EMBL" id="ML976024">
    <property type="protein sequence ID" value="KAF1943585.1"/>
    <property type="molecule type" value="Genomic_DNA"/>
</dbReference>
<dbReference type="Pfam" id="PF00041">
    <property type="entry name" value="fn3"/>
    <property type="match status" value="1"/>
</dbReference>
<feature type="region of interest" description="Disordered" evidence="2">
    <location>
        <begin position="803"/>
        <end position="829"/>
    </location>
</feature>
<organism evidence="4 5">
    <name type="scientific">Clathrospora elynae</name>
    <dbReference type="NCBI Taxonomy" id="706981"/>
    <lineage>
        <taxon>Eukaryota</taxon>
        <taxon>Fungi</taxon>
        <taxon>Dikarya</taxon>
        <taxon>Ascomycota</taxon>
        <taxon>Pezizomycotina</taxon>
        <taxon>Dothideomycetes</taxon>
        <taxon>Pleosporomycetidae</taxon>
        <taxon>Pleosporales</taxon>
        <taxon>Diademaceae</taxon>
        <taxon>Clathrospora</taxon>
    </lineage>
</organism>
<feature type="compositionally biased region" description="Basic and acidic residues" evidence="2">
    <location>
        <begin position="952"/>
        <end position="1025"/>
    </location>
</feature>
<evidence type="ECO:0000259" key="3">
    <source>
        <dbReference type="PROSITE" id="PS50853"/>
    </source>
</evidence>
<dbReference type="AlphaFoldDB" id="A0A6A5SSF1"/>
<gene>
    <name evidence="4" type="ORF">EJ02DRAFT_131229</name>
</gene>
<sequence>MTVGPATPDTVTMFAEPSASLYWPPDVARHSMEALVFASSGWLRTACIVSALFWVVFRAYQVLTQPIEKLVQVLGLEVPVAPVVSLAGIKADGVLLHWKPPDQRASVLKYVIRINGIDIGDISPQETSITIENLQPCRHYTIRIVTLNSSSFQAPSVPIRLRTLAAASDHFYSPNPLKDATPATADGDFTPTPIIRPNKSLADVAPTVVAAPMTREHSNSTSRLRRPDIGRKGSPASNSLDTGRSAQDVAEGTDSIRQLTEKLDCLRRELDDMERQIQDEDHEFATQKTILADKRDEKKAALKEKEDASRDLRKEVASLERQNAAVQTKRAQQEKLLRQKEAERKKLKDDIAKWTREAGELRGAAERIKEERVAYETASERRIQALQDTLGEETQANRFLEEAIREKGVHIKALEDERRKLEEGQEGGEAPDGTDNADREEDNRWKMTLALLQQHYAQAWTLFTEAETVNREAANRLTYMQQRRMSQPQLFSGPPVPDMGPIRRNSQRARPLSMREGLLSAATGGFVHTSSAPFNSISATSSPSFASATPYFNPVNGMAFPSPRTYSTFSQADMESLTGGAPMSPTAGALLPAGLFGDDLGLTEDEDEHDPGPPRPPSLDPSPNLRNVLPGLGDPSTLNRIQDSSLPASPQSRSPSAFASPRESTNELQFYPNNENNMDSDRRSIRSTSSSFQINPQASRFGGLFGLNRARGKTFSDEGPALGSLKHSQSQSLPRQEHGLDASGNPRRRGSHSEGAWYDTFIRTKTQPVDSSSNPKHVATRKRPFNMFGGTKGDPWLTSVLGFDRPSSPRQGSTNSGEGMALPRPSTESQTRFGWNVDAFGARGSPLGVDWSINNTSTNSWSRMQSRRPSIQHGSTANLISEGIPHDDVLDFPSNTRSPTQAPIGTRPQSSASYMPARPSTSSLPPIPPTPPTQLNPAAASFNMLQLVKKTEDDKAEKAKRAAEKAAEKEARRAEKAEKKEEKEKKAKAEKAEKAARKDKDKHTASETGDARDATSPHYDSRMSRDTPSISTADVSEASPRESLERTVSHTASETAGSVGKESFMQKLTRKGSTTQFLTFSKKNALFSKNKTSDVPGTPDEADEDGGFLGLGRSTESVGNSPNIGTPKDKSSLLNWGSIKRIGKKDKSPSLHESIASEATGDEDDGVERA</sequence>
<feature type="compositionally biased region" description="Acidic residues" evidence="2">
    <location>
        <begin position="1160"/>
        <end position="1170"/>
    </location>
</feature>
<protein>
    <recommendedName>
        <fullName evidence="3">Fibronectin type-III domain-containing protein</fullName>
    </recommendedName>
</protein>
<feature type="compositionally biased region" description="Basic and acidic residues" evidence="2">
    <location>
        <begin position="1039"/>
        <end position="1048"/>
    </location>
</feature>
<name>A0A6A5SSF1_9PLEO</name>
<feature type="region of interest" description="Disordered" evidence="2">
    <location>
        <begin position="416"/>
        <end position="440"/>
    </location>
</feature>
<evidence type="ECO:0000313" key="4">
    <source>
        <dbReference type="EMBL" id="KAF1943585.1"/>
    </source>
</evidence>
<feature type="compositionally biased region" description="Polar residues" evidence="2">
    <location>
        <begin position="235"/>
        <end position="245"/>
    </location>
</feature>
<dbReference type="Gene3D" id="2.60.40.10">
    <property type="entry name" value="Immunoglobulins"/>
    <property type="match status" value="1"/>
</dbReference>